<dbReference type="GO" id="GO:0008270">
    <property type="term" value="F:zinc ion binding"/>
    <property type="evidence" value="ECO:0007669"/>
    <property type="project" value="UniProtKB-KW"/>
</dbReference>
<evidence type="ECO:0000256" key="1">
    <source>
        <dbReference type="ARBA" id="ARBA00004123"/>
    </source>
</evidence>
<evidence type="ECO:0000256" key="2">
    <source>
        <dbReference type="ARBA" id="ARBA00022723"/>
    </source>
</evidence>
<feature type="compositionally biased region" description="Basic and acidic residues" evidence="8">
    <location>
        <begin position="187"/>
        <end position="204"/>
    </location>
</feature>
<feature type="compositionally biased region" description="Polar residues" evidence="8">
    <location>
        <begin position="1101"/>
        <end position="1117"/>
    </location>
</feature>
<feature type="domain" description="C2H2-type" evidence="9">
    <location>
        <begin position="107"/>
        <end position="130"/>
    </location>
</feature>
<dbReference type="eggNOG" id="KOG1721">
    <property type="taxonomic scope" value="Eukaryota"/>
</dbReference>
<dbReference type="EMBL" id="AFNW01000110">
    <property type="protein sequence ID" value="EKJ74399.1"/>
    <property type="molecule type" value="Genomic_DNA"/>
</dbReference>
<evidence type="ECO:0000256" key="7">
    <source>
        <dbReference type="PROSITE-ProRule" id="PRU00042"/>
    </source>
</evidence>
<keyword evidence="3" id="KW-0677">Repeat</keyword>
<evidence type="ECO:0000313" key="11">
    <source>
        <dbReference type="Proteomes" id="UP000007978"/>
    </source>
</evidence>
<dbReference type="InterPro" id="IPR013087">
    <property type="entry name" value="Znf_C2H2_type"/>
</dbReference>
<protein>
    <recommendedName>
        <fullName evidence="9">C2H2-type domain-containing protein</fullName>
    </recommendedName>
</protein>
<dbReference type="PROSITE" id="PS50157">
    <property type="entry name" value="ZINC_FINGER_C2H2_2"/>
    <property type="match status" value="13"/>
</dbReference>
<reference evidence="10 11" key="1">
    <citation type="journal article" date="2012" name="PLoS Pathog.">
        <title>Comparative pathogenomics reveals horizontally acquired novel virulence genes in fungi infecting cereal hosts.</title>
        <authorList>
            <person name="Gardiner D.M."/>
            <person name="McDonald M.C."/>
            <person name="Covarelli L."/>
            <person name="Solomon P.S."/>
            <person name="Rusu A.G."/>
            <person name="Marshall M."/>
            <person name="Kazan K."/>
            <person name="Chakraborty S."/>
            <person name="McDonald B.A."/>
            <person name="Manners J.M."/>
        </authorList>
    </citation>
    <scope>NUCLEOTIDE SEQUENCE [LARGE SCALE GENOMIC DNA]</scope>
    <source>
        <strain evidence="10 11">CS3096</strain>
    </source>
</reference>
<feature type="domain" description="C2H2-type" evidence="9">
    <location>
        <begin position="1292"/>
        <end position="1321"/>
    </location>
</feature>
<dbReference type="RefSeq" id="XP_009256799.1">
    <property type="nucleotide sequence ID" value="XM_009258524.1"/>
</dbReference>
<keyword evidence="6" id="KW-0539">Nucleus</keyword>
<organism evidence="10 11">
    <name type="scientific">Fusarium pseudograminearum (strain CS3096)</name>
    <name type="common">Wheat and barley crown-rot fungus</name>
    <dbReference type="NCBI Taxonomy" id="1028729"/>
    <lineage>
        <taxon>Eukaryota</taxon>
        <taxon>Fungi</taxon>
        <taxon>Dikarya</taxon>
        <taxon>Ascomycota</taxon>
        <taxon>Pezizomycotina</taxon>
        <taxon>Sordariomycetes</taxon>
        <taxon>Hypocreomycetidae</taxon>
        <taxon>Hypocreales</taxon>
        <taxon>Nectriaceae</taxon>
        <taxon>Fusarium</taxon>
    </lineage>
</organism>
<feature type="non-terminal residue" evidence="10">
    <location>
        <position position="1"/>
    </location>
</feature>
<feature type="region of interest" description="Disordered" evidence="8">
    <location>
        <begin position="186"/>
        <end position="205"/>
    </location>
</feature>
<comment type="subcellular location">
    <subcellularLocation>
        <location evidence="1">Nucleus</location>
    </subcellularLocation>
</comment>
<feature type="region of interest" description="Disordered" evidence="8">
    <location>
        <begin position="1804"/>
        <end position="1893"/>
    </location>
</feature>
<name>K3VJ49_FUSPC</name>
<dbReference type="Proteomes" id="UP000007978">
    <property type="component" value="Chromosome 1"/>
</dbReference>
<feature type="domain" description="C2H2-type" evidence="9">
    <location>
        <begin position="726"/>
        <end position="755"/>
    </location>
</feature>
<feature type="domain" description="C2H2-type" evidence="9">
    <location>
        <begin position="282"/>
        <end position="306"/>
    </location>
</feature>
<evidence type="ECO:0000256" key="4">
    <source>
        <dbReference type="ARBA" id="ARBA00022771"/>
    </source>
</evidence>
<keyword evidence="4 7" id="KW-0863">Zinc-finger</keyword>
<feature type="domain" description="C2H2-type" evidence="9">
    <location>
        <begin position="1404"/>
        <end position="1427"/>
    </location>
</feature>
<feature type="compositionally biased region" description="Acidic residues" evidence="8">
    <location>
        <begin position="1863"/>
        <end position="1884"/>
    </location>
</feature>
<evidence type="ECO:0000256" key="5">
    <source>
        <dbReference type="ARBA" id="ARBA00022833"/>
    </source>
</evidence>
<feature type="domain" description="C2H2-type" evidence="9">
    <location>
        <begin position="1254"/>
        <end position="1282"/>
    </location>
</feature>
<evidence type="ECO:0000256" key="6">
    <source>
        <dbReference type="ARBA" id="ARBA00023242"/>
    </source>
</evidence>
<feature type="region of interest" description="Disordered" evidence="8">
    <location>
        <begin position="1618"/>
        <end position="1667"/>
    </location>
</feature>
<proteinExistence type="predicted"/>
<dbReference type="GeneID" id="20364024"/>
<evidence type="ECO:0000259" key="9">
    <source>
        <dbReference type="PROSITE" id="PS50157"/>
    </source>
</evidence>
<accession>K3VJ49</accession>
<dbReference type="PANTHER" id="PTHR24406">
    <property type="entry name" value="TRANSCRIPTIONAL REPRESSOR CTCFL-RELATED"/>
    <property type="match status" value="1"/>
</dbReference>
<feature type="domain" description="C2H2-type" evidence="9">
    <location>
        <begin position="375"/>
        <end position="403"/>
    </location>
</feature>
<feature type="domain" description="C2H2-type" evidence="9">
    <location>
        <begin position="413"/>
        <end position="441"/>
    </location>
</feature>
<dbReference type="InterPro" id="IPR050888">
    <property type="entry name" value="ZnF_C2H2-type_TF"/>
</dbReference>
<keyword evidence="2" id="KW-0479">Metal-binding</keyword>
<feature type="domain" description="C2H2-type" evidence="9">
    <location>
        <begin position="1530"/>
        <end position="1553"/>
    </location>
</feature>
<dbReference type="PROSITE" id="PS00028">
    <property type="entry name" value="ZINC_FINGER_C2H2_1"/>
    <property type="match status" value="21"/>
</dbReference>
<evidence type="ECO:0000256" key="8">
    <source>
        <dbReference type="SAM" id="MobiDB-lite"/>
    </source>
</evidence>
<gene>
    <name evidence="10" type="ORF">FPSE_05406</name>
</gene>
<feature type="compositionally biased region" description="Polar residues" evidence="8">
    <location>
        <begin position="649"/>
        <end position="658"/>
    </location>
</feature>
<keyword evidence="11" id="KW-1185">Reference proteome</keyword>
<feature type="domain" description="C2H2-type" evidence="9">
    <location>
        <begin position="531"/>
        <end position="559"/>
    </location>
</feature>
<dbReference type="HOGENOM" id="CLU_233463_0_0_1"/>
<dbReference type="GO" id="GO:0005634">
    <property type="term" value="C:nucleus"/>
    <property type="evidence" value="ECO:0007669"/>
    <property type="project" value="UniProtKB-SubCell"/>
</dbReference>
<dbReference type="Pfam" id="PF00096">
    <property type="entry name" value="zf-C2H2"/>
    <property type="match status" value="1"/>
</dbReference>
<feature type="domain" description="C2H2-type" evidence="9">
    <location>
        <begin position="1484"/>
        <end position="1507"/>
    </location>
</feature>
<feature type="region of interest" description="Disordered" evidence="8">
    <location>
        <begin position="1096"/>
        <end position="1117"/>
    </location>
</feature>
<feature type="compositionally biased region" description="Acidic residues" evidence="8">
    <location>
        <begin position="688"/>
        <end position="705"/>
    </location>
</feature>
<feature type="region of interest" description="Disordered" evidence="8">
    <location>
        <begin position="639"/>
        <end position="709"/>
    </location>
</feature>
<dbReference type="OrthoDB" id="6105938at2759"/>
<dbReference type="Pfam" id="PF12874">
    <property type="entry name" value="zf-met"/>
    <property type="match status" value="2"/>
</dbReference>
<evidence type="ECO:0000256" key="3">
    <source>
        <dbReference type="ARBA" id="ARBA00022737"/>
    </source>
</evidence>
<sequence>LFSLLPSTYINTSQDHTTQHNNRKTTATRCISHQRSNKRSAALITEGLHQSSSDESHYLSMISTFKSVMPLGTGCGQTFTLYDAYLLHYAVAHGYPQFEQENETSRFPCDVCKKIFKTEQGHADHKKQMHPISSTFGELSRCGICKMLFRSQLACEQHHMIKHALPCTICERSFTTEKGVAHHRKAMHPESSIHQEAAKQDNSLKRTGTGGHCAICRIIFMSQDAFEQHQGANHVPPCLICLRSFKTEKGAADHKMAKHPELPIYKEVTKTDNSPTYKETTWYCAVCRMNFRSQDGFERHQRTKHTFPCTICKRSFTTEKGAADHKMAKHPEPSATWYCSVCERTFESLEEMEDHNWELHHGCVRYHLRRATATFTCITCNGTFDAQTELDSHIEGAHTKPPVPCSIPPGGAWYCSACDEMFTTQVEVENHNTEVHAGYRIFCLNRVWHASACVVCNRRFNNFHQLATHLANSFHGLPRLSKLEKARWPRNAHLQCCGKTFSSDEDVRKHTFVAHIRPWAPKFRVPAKAVFACVPCSITFVHESQLDTHNLDVHNRTTDARGPLCLCCHKTFDVDEIDAHYKAEHYPMCYICNIVFPFEHESDTHDRDVHGIVNKTANKIKQEPNGPQSITQWVQNNTSNVVRRKPGRPNNTVIINSSGDDESHDASGDSESVASSGYEGSDNPQGDSESEGSCDSSDMETDDDSEHCAEYNGKPTGKWGDPNSGLPCCKACDKTFWGKYGLTKHKRAIHGPLIPPSQIPPFSCIECRRAYADEARLIDHNRRMHGPSASRRRNAYSFHESGMRDIYGDQYVEESEETSSDEDSFDEFYLTDDSNTDVTPWPRYGEIGYLRCPGRDLACREKFRWGSDLLEHIESEECVVLERSLKLPDLFGVTLGLPHARLYTSTGWLQGFYMCPECPKGAGNRFEELSDLFRHAESESCGLSVGDKYLVQVEDGINKYAEKNCKRVVQIDTTRLLIHLHEDYVSKKSGVPIKLEKSDPESSSDAVQSHDEASASFDHNDYWDECFKNLDTFFGTDIFREGNLYHHIDSEHQARTMFEALAKKKHDLPVRLRALAESMSFCAVCNMSFESQEATKDHNAASHQDQLGTPESVLQQEPASTNVEIPVKEEQESTASEASWYCTYCDITFSSQEEIDKHNVDHSNCVRFVLRRANETHTCIACNRTFNTQDEAHGHLSSTHMEIIRHWGHFRPESGWYCAVCRQIYESQQKLEFHFREIHPKILPDFKAPPEGSWYCSVCEEIFENDLGIDDHNMRKHGGQRPFLTGRARRHFTCITCSRRFNAQHELDDHTSDGQHMQLPPEVDTSSLNTGDALKIINQETTPCIMPESVDKPEPYPAVVAENTPETAFFCLGCNLSFKTEPAFKHHNTAMHNGTVQLFCNYPYPCVACNRAFKSQADIDKHNMWKHGPPPASPTSPVILQVSVVDAYSCPFCTNMISKREEPVDRHIAKKHDASKIANVASAFACTVCGDIFSTKVNVARHGVSKHGVSSFILKTLETATLEDRHSDSLTCHTCDKVFASRSGLQDHNRNSHNPMTCRCNETFPGLSSFRTHEKSCRWWPTPTPETMPPQQYSFTSVYQGPGLLPYDYSLDRSEYDLTEDSELDSEDDSECESEGESEGVSECDSDVDTEDNSEEDVDDDDSESDEDYRNAIWLEYGEIGRVPCLLGEYGCNDVFRSGSLLVYHYEHENCCVDGLNITSEILDETEEKFANLLHNKYDIYKCPYCKNTGGGRFRYLHDLVKHAETNACRLRVASPREIKQEPEQPSETVVYTQAPVLQYTTGYDIKPEPQTEPMTPPAEYGHPVDVNGRLITPPPWAFNNDHCKNEPGYSDDSSDLGSDQNSDSDEDQNSEEEEEEDDEDDDEKNIWPEYGERRGGMTCPAEYLGCLQIFHKASGMLHHVETAHQHDFLWKSPDEMFNSTGQCEQGRRLYSHETKHYYCPNCSDTDQGMFESLSLLLKHAESNICDLKVRSGPVGELYDAVDVYADNKYQAWDGVQSVGYALTKRGTR</sequence>
<comment type="caution">
    <text evidence="10">The sequence shown here is derived from an EMBL/GenBank/DDBJ whole genome shotgun (WGS) entry which is preliminary data.</text>
</comment>
<feature type="domain" description="C2H2-type" evidence="9">
    <location>
        <begin position="762"/>
        <end position="790"/>
    </location>
</feature>
<dbReference type="SMART" id="SM00355">
    <property type="entry name" value="ZnF_C2H2"/>
    <property type="match status" value="28"/>
</dbReference>
<evidence type="ECO:0000313" key="10">
    <source>
        <dbReference type="EMBL" id="EKJ74399.1"/>
    </source>
</evidence>
<keyword evidence="5" id="KW-0862">Zinc</keyword>
<dbReference type="KEGG" id="fpu:FPSE_05406"/>
<dbReference type="Gene3D" id="3.30.160.60">
    <property type="entry name" value="Classic Zinc Finger"/>
    <property type="match status" value="6"/>
</dbReference>
<feature type="domain" description="C2H2-type" evidence="9">
    <location>
        <begin position="165"/>
        <end position="193"/>
    </location>
</feature>